<reference evidence="2 3" key="1">
    <citation type="submission" date="2019-07" db="EMBL/GenBank/DDBJ databases">
        <title>Draft genome assembly of a fouling barnacle, Amphibalanus amphitrite (Darwin, 1854): The first reference genome for Thecostraca.</title>
        <authorList>
            <person name="Kim W."/>
        </authorList>
    </citation>
    <scope>NUCLEOTIDE SEQUENCE [LARGE SCALE GENOMIC DNA]</scope>
    <source>
        <strain evidence="2">SNU_AA5</strain>
        <tissue evidence="2">Soma without cirri and trophi</tissue>
    </source>
</reference>
<gene>
    <name evidence="2" type="ORF">FJT64_011043</name>
</gene>
<sequence>MSLSSDALYRLQRARSSWASAAAGWAEQRAVGSSAVSRVCSTRGAALERVERPWETEGAPDDDGYPTSLAEPCRRLAAAADSLHEQLERLQAATDTLTALGRLEEARAGRGDSTAGAAPAVTTWDASRCAAAASRLLPLYTKETEVKRTVASWLAHADSAAALTALRAAWMHHSAFDGAYLPLGEDENDARCRLETCVHDGTAGLAGCVAEDLADHVFTKRMDGSRDLSF</sequence>
<protein>
    <submittedName>
        <fullName evidence="2">Uncharacterized protein</fullName>
    </submittedName>
</protein>
<keyword evidence="3" id="KW-1185">Reference proteome</keyword>
<evidence type="ECO:0000256" key="1">
    <source>
        <dbReference type="SAM" id="Coils"/>
    </source>
</evidence>
<comment type="caution">
    <text evidence="2">The sequence shown here is derived from an EMBL/GenBank/DDBJ whole genome shotgun (WGS) entry which is preliminary data.</text>
</comment>
<dbReference type="AlphaFoldDB" id="A0A6A4VJV6"/>
<feature type="coiled-coil region" evidence="1">
    <location>
        <begin position="73"/>
        <end position="100"/>
    </location>
</feature>
<dbReference type="Proteomes" id="UP000440578">
    <property type="component" value="Unassembled WGS sequence"/>
</dbReference>
<dbReference type="EMBL" id="VIIS01001930">
    <property type="protein sequence ID" value="KAF0290782.1"/>
    <property type="molecule type" value="Genomic_DNA"/>
</dbReference>
<accession>A0A6A4VJV6</accession>
<proteinExistence type="predicted"/>
<evidence type="ECO:0000313" key="3">
    <source>
        <dbReference type="Proteomes" id="UP000440578"/>
    </source>
</evidence>
<dbReference type="OrthoDB" id="6371791at2759"/>
<keyword evidence="1" id="KW-0175">Coiled coil</keyword>
<name>A0A6A4VJV6_AMPAM</name>
<organism evidence="2 3">
    <name type="scientific">Amphibalanus amphitrite</name>
    <name type="common">Striped barnacle</name>
    <name type="synonym">Balanus amphitrite</name>
    <dbReference type="NCBI Taxonomy" id="1232801"/>
    <lineage>
        <taxon>Eukaryota</taxon>
        <taxon>Metazoa</taxon>
        <taxon>Ecdysozoa</taxon>
        <taxon>Arthropoda</taxon>
        <taxon>Crustacea</taxon>
        <taxon>Multicrustacea</taxon>
        <taxon>Cirripedia</taxon>
        <taxon>Thoracica</taxon>
        <taxon>Thoracicalcarea</taxon>
        <taxon>Balanomorpha</taxon>
        <taxon>Balanoidea</taxon>
        <taxon>Balanidae</taxon>
        <taxon>Amphibalaninae</taxon>
        <taxon>Amphibalanus</taxon>
    </lineage>
</organism>
<evidence type="ECO:0000313" key="2">
    <source>
        <dbReference type="EMBL" id="KAF0290782.1"/>
    </source>
</evidence>